<comment type="subcellular location">
    <subcellularLocation>
        <location evidence="1">Nucleus</location>
    </subcellularLocation>
</comment>
<keyword evidence="2" id="KW-0805">Transcription regulation</keyword>
<evidence type="ECO:0000313" key="7">
    <source>
        <dbReference type="EMBL" id="KAH0858367.1"/>
    </source>
</evidence>
<reference evidence="7 8" key="1">
    <citation type="submission" date="2021-05" db="EMBL/GenBank/DDBJ databases">
        <title>Genome Assembly of Synthetic Allotetraploid Brassica napus Reveals Homoeologous Exchanges between Subgenomes.</title>
        <authorList>
            <person name="Davis J.T."/>
        </authorList>
    </citation>
    <scope>NUCLEOTIDE SEQUENCE [LARGE SCALE GENOMIC DNA]</scope>
    <source>
        <strain evidence="8">cv. Da-Ae</strain>
        <tissue evidence="7">Seedling</tissue>
    </source>
</reference>
<keyword evidence="8" id="KW-1185">Reference proteome</keyword>
<keyword evidence="3" id="KW-0238">DNA-binding</keyword>
<evidence type="ECO:0000256" key="3">
    <source>
        <dbReference type="ARBA" id="ARBA00023125"/>
    </source>
</evidence>
<comment type="caution">
    <text evidence="7">The sequence shown here is derived from an EMBL/GenBank/DDBJ whole genome shotgun (WGS) entry which is preliminary data.</text>
</comment>
<dbReference type="SUPFAM" id="SSF101936">
    <property type="entry name" value="DNA-binding pseudobarrel domain"/>
    <property type="match status" value="1"/>
</dbReference>
<sequence length="498" mass="55923">MASDQIMHVQPEVLDIDETNNYLNGQLWKLCVGPLFHTPKVGDKIYYFPQGHIEQAIFIYLLVENNTNEIYAEVALLPDTSDVEIPIPKNENNIQNINYFTKVLSASDTCKTGGFVLYKLHAMKCLPLLERMGNHELAETPLTSRNSANPNPNPKRSSIPARGDGTFDRLMEEAVEEIEAASSSGDPHSQSLMGFVYGTGMMREKSKRKSFLRHNFAAEGRLFLNATSGSHFYFDDEVIASQTLFDELCATNVSDSTSGTEYGGVQRLETVSLAELNAYVLTSPHKTMSPPSHALYVLTQMMVANGEESAVFVAFDTAITKLTNARATEVSNPIGYGEQDSAEYNLPYFLQDIVRKSYISSQAYRVNFSFLHELFTVARIFDPIRETQGPPLHCMVRATIMVTISLGKIVLLASTLSVTPSQRTLIFLKLMTRPLDLQVLCKKRQTPTRWSPIVRMFMIHMDHHKEGPQRLVFTMERNRGTNVSPMHIVKALTLCFSK</sequence>
<accession>A0ABQ7XR36</accession>
<evidence type="ECO:0000256" key="6">
    <source>
        <dbReference type="SAM" id="MobiDB-lite"/>
    </source>
</evidence>
<evidence type="ECO:0000256" key="4">
    <source>
        <dbReference type="ARBA" id="ARBA00023163"/>
    </source>
</evidence>
<evidence type="ECO:0000256" key="2">
    <source>
        <dbReference type="ARBA" id="ARBA00023015"/>
    </source>
</evidence>
<evidence type="ECO:0000313" key="8">
    <source>
        <dbReference type="Proteomes" id="UP000824890"/>
    </source>
</evidence>
<dbReference type="InterPro" id="IPR015300">
    <property type="entry name" value="DNA-bd_pseudobarrel_sf"/>
</dbReference>
<keyword evidence="5" id="KW-0539">Nucleus</keyword>
<dbReference type="Gene3D" id="2.40.330.10">
    <property type="entry name" value="DNA-binding pseudobarrel domain"/>
    <property type="match status" value="1"/>
</dbReference>
<protein>
    <submittedName>
        <fullName evidence="7">Uncharacterized protein</fullName>
    </submittedName>
</protein>
<keyword evidence="4" id="KW-0804">Transcription</keyword>
<organism evidence="7 8">
    <name type="scientific">Brassica napus</name>
    <name type="common">Rape</name>
    <dbReference type="NCBI Taxonomy" id="3708"/>
    <lineage>
        <taxon>Eukaryota</taxon>
        <taxon>Viridiplantae</taxon>
        <taxon>Streptophyta</taxon>
        <taxon>Embryophyta</taxon>
        <taxon>Tracheophyta</taxon>
        <taxon>Spermatophyta</taxon>
        <taxon>Magnoliopsida</taxon>
        <taxon>eudicotyledons</taxon>
        <taxon>Gunneridae</taxon>
        <taxon>Pentapetalae</taxon>
        <taxon>rosids</taxon>
        <taxon>malvids</taxon>
        <taxon>Brassicales</taxon>
        <taxon>Brassicaceae</taxon>
        <taxon>Brassiceae</taxon>
        <taxon>Brassica</taxon>
    </lineage>
</organism>
<dbReference type="PANTHER" id="PTHR45084:SF2">
    <property type="entry name" value="BNAA02G18220D PROTEIN"/>
    <property type="match status" value="1"/>
</dbReference>
<feature type="compositionally biased region" description="Polar residues" evidence="6">
    <location>
        <begin position="141"/>
        <end position="156"/>
    </location>
</feature>
<proteinExistence type="predicted"/>
<feature type="region of interest" description="Disordered" evidence="6">
    <location>
        <begin position="141"/>
        <end position="164"/>
    </location>
</feature>
<dbReference type="EMBL" id="JAGKQM010000019">
    <property type="protein sequence ID" value="KAH0858367.1"/>
    <property type="molecule type" value="Genomic_DNA"/>
</dbReference>
<evidence type="ECO:0000256" key="1">
    <source>
        <dbReference type="ARBA" id="ARBA00004123"/>
    </source>
</evidence>
<dbReference type="PANTHER" id="PTHR45084">
    <property type="entry name" value="ERAD-ASSOCIATED E3 UBIQUITIN-PROTEIN LIGASE COMPONENT HRD3A-RELATED"/>
    <property type="match status" value="1"/>
</dbReference>
<evidence type="ECO:0000256" key="5">
    <source>
        <dbReference type="ARBA" id="ARBA00023242"/>
    </source>
</evidence>
<dbReference type="Proteomes" id="UP000824890">
    <property type="component" value="Unassembled WGS sequence"/>
</dbReference>
<dbReference type="InterPro" id="IPR044623">
    <property type="entry name" value="HRD3"/>
</dbReference>
<name>A0ABQ7XR36_BRANA</name>
<gene>
    <name evidence="7" type="ORF">HID58_086628</name>
</gene>